<dbReference type="SUPFAM" id="SSF50965">
    <property type="entry name" value="Galactose oxidase, central domain"/>
    <property type="match status" value="1"/>
</dbReference>
<feature type="domain" description="SbsA Ig-like" evidence="4">
    <location>
        <begin position="66"/>
        <end position="143"/>
    </location>
</feature>
<feature type="chain" id="PRO_5045781555" evidence="3">
    <location>
        <begin position="24"/>
        <end position="497"/>
    </location>
</feature>
<dbReference type="Gene3D" id="2.120.10.30">
    <property type="entry name" value="TolB, C-terminal domain"/>
    <property type="match status" value="1"/>
</dbReference>
<accession>A0ABZ2K3P1</accession>
<name>A0ABZ2K3P1_9BACT</name>
<dbReference type="Pfam" id="PF13205">
    <property type="entry name" value="Big_5"/>
    <property type="match status" value="1"/>
</dbReference>
<dbReference type="InterPro" id="IPR014755">
    <property type="entry name" value="Cu-Rt/internalin_Ig-like"/>
</dbReference>
<keyword evidence="6" id="KW-1185">Reference proteome</keyword>
<evidence type="ECO:0000313" key="5">
    <source>
        <dbReference type="EMBL" id="WXA90981.1"/>
    </source>
</evidence>
<dbReference type="Proteomes" id="UP001379533">
    <property type="component" value="Chromosome"/>
</dbReference>
<evidence type="ECO:0000259" key="4">
    <source>
        <dbReference type="Pfam" id="PF13205"/>
    </source>
</evidence>
<feature type="signal peptide" evidence="3">
    <location>
        <begin position="1"/>
        <end position="23"/>
    </location>
</feature>
<dbReference type="InterPro" id="IPR011043">
    <property type="entry name" value="Gal_Oxase/kelch_b-propeller"/>
</dbReference>
<gene>
    <name evidence="5" type="ORF">LZC95_31565</name>
</gene>
<evidence type="ECO:0000256" key="1">
    <source>
        <dbReference type="ARBA" id="ARBA00022729"/>
    </source>
</evidence>
<feature type="region of interest" description="Disordered" evidence="2">
    <location>
        <begin position="30"/>
        <end position="62"/>
    </location>
</feature>
<dbReference type="InterPro" id="IPR032812">
    <property type="entry name" value="SbsA_Ig"/>
</dbReference>
<reference evidence="5 6" key="1">
    <citation type="submission" date="2021-12" db="EMBL/GenBank/DDBJ databases">
        <title>Discovery of the Pendulisporaceae a myxobacterial family with distinct sporulation behavior and unique specialized metabolism.</title>
        <authorList>
            <person name="Garcia R."/>
            <person name="Popoff A."/>
            <person name="Bader C.D."/>
            <person name="Loehr J."/>
            <person name="Walesch S."/>
            <person name="Walt C."/>
            <person name="Boldt J."/>
            <person name="Bunk B."/>
            <person name="Haeckl F.J.F.P.J."/>
            <person name="Gunesch A.P."/>
            <person name="Birkelbach J."/>
            <person name="Nuebel U."/>
            <person name="Pietschmann T."/>
            <person name="Bach T."/>
            <person name="Mueller R."/>
        </authorList>
    </citation>
    <scope>NUCLEOTIDE SEQUENCE [LARGE SCALE GENOMIC DNA]</scope>
    <source>
        <strain evidence="5 6">MSr12523</strain>
    </source>
</reference>
<dbReference type="InterPro" id="IPR011042">
    <property type="entry name" value="6-blade_b-propeller_TolB-like"/>
</dbReference>
<evidence type="ECO:0000313" key="6">
    <source>
        <dbReference type="Proteomes" id="UP001379533"/>
    </source>
</evidence>
<feature type="compositionally biased region" description="Basic and acidic residues" evidence="2">
    <location>
        <begin position="52"/>
        <end position="62"/>
    </location>
</feature>
<keyword evidence="1 3" id="KW-0732">Signal</keyword>
<dbReference type="EMBL" id="CP089982">
    <property type="protein sequence ID" value="WXA90981.1"/>
    <property type="molecule type" value="Genomic_DNA"/>
</dbReference>
<evidence type="ECO:0000256" key="2">
    <source>
        <dbReference type="SAM" id="MobiDB-lite"/>
    </source>
</evidence>
<protein>
    <submittedName>
        <fullName evidence="5">Ig-like domain-containing protein</fullName>
    </submittedName>
</protein>
<dbReference type="Gene3D" id="2.60.40.1220">
    <property type="match status" value="1"/>
</dbReference>
<organism evidence="5 6">
    <name type="scientific">Pendulispora brunnea</name>
    <dbReference type="NCBI Taxonomy" id="2905690"/>
    <lineage>
        <taxon>Bacteria</taxon>
        <taxon>Pseudomonadati</taxon>
        <taxon>Myxococcota</taxon>
        <taxon>Myxococcia</taxon>
        <taxon>Myxococcales</taxon>
        <taxon>Sorangiineae</taxon>
        <taxon>Pendulisporaceae</taxon>
        <taxon>Pendulispora</taxon>
    </lineage>
</organism>
<sequence length="497" mass="52324">MRFPSLSRTLGIFTCIATGAFWACSSSDGSPISPGGIVEPPDGSPQGPFDASPRDAGSDGRVEPQDLTVVSLTPTHGDTNVAIEDPIQVTFSEPVQLGSSALTLTTPDGTAIPTTIRLSADGRTVTLSPVAPQKAPAEVLAHFNDISTLDGRRLTPTPNWSWKLPAWLRVGPDPRKSDFSVNDSSMAIGPGRQTILAKGDWSAGGGSAGNVYTFGTPHGPWTWLGARPLAKVTSSPRVALDPSGSIVVASLYEKQVFVQRWSGTGWDFLGQPIPGANEIVRSLLAVDGTGKLFVAASQTVQGDPNAYNLVVHSFDGKATWSPIGGTVNDSRTSDPFEPYLALDPAGVPYVAYTDPWASVRKWTGSAWVPVGSNLAPTGGYARWLGIACDDGGRLFAMGSFSDETMRIIVFNGTGWVPVGEPLGADIAAPLTAGRDGHIFAAIYDGGFGDSFRVVDITNAGWTKIEWPITRFAHSLAVGPDNIPVVASSRAGILRLNR</sequence>
<evidence type="ECO:0000256" key="3">
    <source>
        <dbReference type="SAM" id="SignalP"/>
    </source>
</evidence>
<proteinExistence type="predicted"/>
<dbReference type="RefSeq" id="WP_394841601.1">
    <property type="nucleotide sequence ID" value="NZ_CP089982.1"/>
</dbReference>